<dbReference type="KEGG" id="lft:FG051_02965"/>
<name>A0A5B7SVX3_9LACO</name>
<evidence type="ECO:0000313" key="2">
    <source>
        <dbReference type="EMBL" id="QCX24126.1"/>
    </source>
</evidence>
<keyword evidence="1" id="KW-1133">Transmembrane helix</keyword>
<organism evidence="2 3">
    <name type="scientific">Companilactobacillus futsaii</name>
    <dbReference type="NCBI Taxonomy" id="938155"/>
    <lineage>
        <taxon>Bacteria</taxon>
        <taxon>Bacillati</taxon>
        <taxon>Bacillota</taxon>
        <taxon>Bacilli</taxon>
        <taxon>Lactobacillales</taxon>
        <taxon>Lactobacillaceae</taxon>
        <taxon>Companilactobacillus</taxon>
    </lineage>
</organism>
<sequence>MSLYTNQQSQAIIIGSKLELALEYGKYQKRRVAMKKLLQLILIIVDLCIMITAPLVIAIIAFVIGMLFLFHYIFDFEEKAEHTKKD</sequence>
<protein>
    <submittedName>
        <fullName evidence="2">Uncharacterized protein</fullName>
    </submittedName>
</protein>
<accession>A0A5B7SVX3</accession>
<keyword evidence="1" id="KW-0472">Membrane</keyword>
<evidence type="ECO:0000313" key="3">
    <source>
        <dbReference type="Proteomes" id="UP000310673"/>
    </source>
</evidence>
<dbReference type="RefSeq" id="WP_057812896.1">
    <property type="nucleotide sequence ID" value="NZ_CP040736.1"/>
</dbReference>
<proteinExistence type="predicted"/>
<dbReference type="Proteomes" id="UP000310673">
    <property type="component" value="Chromosome"/>
</dbReference>
<gene>
    <name evidence="2" type="ORF">FG051_02965</name>
</gene>
<dbReference type="EMBL" id="CP040736">
    <property type="protein sequence ID" value="QCX24126.1"/>
    <property type="molecule type" value="Genomic_DNA"/>
</dbReference>
<feature type="transmembrane region" description="Helical" evidence="1">
    <location>
        <begin position="37"/>
        <end position="70"/>
    </location>
</feature>
<evidence type="ECO:0000256" key="1">
    <source>
        <dbReference type="SAM" id="Phobius"/>
    </source>
</evidence>
<dbReference type="AlphaFoldDB" id="A0A5B7SVX3"/>
<reference evidence="2 3" key="1">
    <citation type="submission" date="2019-05" db="EMBL/GenBank/DDBJ databases">
        <title>Genome Sequence of Lactobacillus futsaii Y97, a Potential Probiotic Strain Isolated from the Futsai of Taiwan.</title>
        <authorList>
            <person name="Du X."/>
        </authorList>
    </citation>
    <scope>NUCLEOTIDE SEQUENCE [LARGE SCALE GENOMIC DNA]</scope>
    <source>
        <strain evidence="2 3">Y97</strain>
    </source>
</reference>
<keyword evidence="1" id="KW-0812">Transmembrane</keyword>